<name>A0ABR1Y067_9PEZI</name>
<evidence type="ECO:0000313" key="3">
    <source>
        <dbReference type="EMBL" id="KAK8173969.1"/>
    </source>
</evidence>
<proteinExistence type="predicted"/>
<evidence type="ECO:0000259" key="2">
    <source>
        <dbReference type="Pfam" id="PF13640"/>
    </source>
</evidence>
<evidence type="ECO:0000256" key="1">
    <source>
        <dbReference type="SAM" id="MobiDB-lite"/>
    </source>
</evidence>
<dbReference type="Gene3D" id="2.60.120.620">
    <property type="entry name" value="q2cbj1_9rhob like domain"/>
    <property type="match status" value="1"/>
</dbReference>
<reference evidence="3 4" key="1">
    <citation type="journal article" date="2022" name="G3 (Bethesda)">
        <title>Enemy or ally: a genomic approach to elucidate the lifestyle of Phyllosticta citrichinaensis.</title>
        <authorList>
            <person name="Buijs V.A."/>
            <person name="Groenewald J.Z."/>
            <person name="Haridas S."/>
            <person name="LaButti K.M."/>
            <person name="Lipzen A."/>
            <person name="Martin F.M."/>
            <person name="Barry K."/>
            <person name="Grigoriev I.V."/>
            <person name="Crous P.W."/>
            <person name="Seidl M.F."/>
        </authorList>
    </citation>
    <scope>NUCLEOTIDE SEQUENCE [LARGE SCALE GENOMIC DNA]</scope>
    <source>
        <strain evidence="3 4">CBS 129764</strain>
    </source>
</reference>
<gene>
    <name evidence="3" type="ORF">IWX90DRAFT_413360</name>
</gene>
<feature type="region of interest" description="Disordered" evidence="1">
    <location>
        <begin position="708"/>
        <end position="731"/>
    </location>
</feature>
<dbReference type="EMBL" id="JBBWUH010000003">
    <property type="protein sequence ID" value="KAK8173969.1"/>
    <property type="molecule type" value="Genomic_DNA"/>
</dbReference>
<dbReference type="Pfam" id="PF13640">
    <property type="entry name" value="2OG-FeII_Oxy_3"/>
    <property type="match status" value="1"/>
</dbReference>
<sequence>MDDDLAALSLPLSDGSLRLVSDDPSDYRTLRGELAAELDGIHCAGTFASFTSLDVDPDFVDPKIEVKNVGIINAPLVPEDVQKLTNACRPSPFGKGSQTIFDPAVRSSWEMDAADFLITNPFWPKFMDKTLRTVQMVLGIDPELQIEAHLYKMLLYGKGAHFKPHQDLLTDNSSEKERDLFGTLVICLPAPHRGGDVIAQLGDQKRIFRTSECSKSCLFWYSDVQHEITEITAGHRWVLTYNLIRPASASTSSLRHEYPLLKKALGSWRKACDREEFWRKKWFVYVLKHRYTQSSLGLDNLKGNDLAQARALQDHCEAPGFCVFLANIAEMRYGGADDEPVRNRDRARRRRYHNITDICETEIRLTRVVDLAGKEVAGNILLGPDEEPDTLLKRGSLSAGDPDDAEFTPYTGNDGCDATHWYRHTAIVFMPWEHVPKFLTSTLAHDQSSKYDRDHSYVFNLEETVGFFINELQKQPDRPIVREALENFSRIYMLQQRPQKYLIDWEDFRGESDINTMLRAAVKCDNPNIFEIVSEGLSHGVLPSFALGALSGWLFERGFAFLEHSLSHFVSLHPSIHQVFKLCRGILRPHEAGFEERKRKSQESGLCSWASGRLSEAISRSSDVVSEDGRVLAEIFYLSDDIKGALPSVTDAVERIISNTEFAMSFLSGIVEQVELNPHRFPAETASQIYRHIAALCIQHLDLRAAKQKPRKPEPLAGRKRSMSFLSKSPTPDPWEVTPAVSPTLINCMFDFLHEKLDDEKLVDELFNKFQAEAKRTNVDFYPQLMMNFLRHVGGQWESLGVERIRPLFSTVIECYLMQGVGREYKEPNWSRPPLGCPCGACFCKATDRFLVDPNKTVTKLKLIDSARRHLREKLAGRQALHIRDDHTRSNPATLCIEKLPDAERHEAFRLKRRHQKFDDQMKSLNEMVPLRKVLGDRYNYLVKKRALWWAESNTGGS</sequence>
<dbReference type="Proteomes" id="UP001456524">
    <property type="component" value="Unassembled WGS sequence"/>
</dbReference>
<dbReference type="PANTHER" id="PTHR33099:SF7">
    <property type="entry name" value="MYND-TYPE DOMAIN-CONTAINING PROTEIN"/>
    <property type="match status" value="1"/>
</dbReference>
<evidence type="ECO:0000313" key="4">
    <source>
        <dbReference type="Proteomes" id="UP001456524"/>
    </source>
</evidence>
<feature type="domain" description="Prolyl 4-hydroxylase alpha subunit Fe(2+) 2OG dioxygenase" evidence="2">
    <location>
        <begin position="153"/>
        <end position="242"/>
    </location>
</feature>
<keyword evidence="4" id="KW-1185">Reference proteome</keyword>
<dbReference type="PANTHER" id="PTHR33099">
    <property type="entry name" value="FE2OG DIOXYGENASE DOMAIN-CONTAINING PROTEIN"/>
    <property type="match status" value="1"/>
</dbReference>
<organism evidence="3 4">
    <name type="scientific">Phyllosticta citrichinensis</name>
    <dbReference type="NCBI Taxonomy" id="1130410"/>
    <lineage>
        <taxon>Eukaryota</taxon>
        <taxon>Fungi</taxon>
        <taxon>Dikarya</taxon>
        <taxon>Ascomycota</taxon>
        <taxon>Pezizomycotina</taxon>
        <taxon>Dothideomycetes</taxon>
        <taxon>Dothideomycetes incertae sedis</taxon>
        <taxon>Botryosphaeriales</taxon>
        <taxon>Phyllostictaceae</taxon>
        <taxon>Phyllosticta</taxon>
    </lineage>
</organism>
<accession>A0ABR1Y067</accession>
<comment type="caution">
    <text evidence="3">The sequence shown here is derived from an EMBL/GenBank/DDBJ whole genome shotgun (WGS) entry which is preliminary data.</text>
</comment>
<protein>
    <recommendedName>
        <fullName evidence="2">Prolyl 4-hydroxylase alpha subunit Fe(2+) 2OG dioxygenase domain-containing protein</fullName>
    </recommendedName>
</protein>
<dbReference type="InterPro" id="IPR044862">
    <property type="entry name" value="Pro_4_hyd_alph_FE2OG_OXY"/>
</dbReference>